<evidence type="ECO:0000313" key="2">
    <source>
        <dbReference type="EMBL" id="KKL59096.1"/>
    </source>
</evidence>
<dbReference type="EMBL" id="LAZR01029602">
    <property type="protein sequence ID" value="KKL59096.1"/>
    <property type="molecule type" value="Genomic_DNA"/>
</dbReference>
<sequence>MLAALSFVTPLMLAGMALVSLPVIAHLLNWRTRRRIVFPT</sequence>
<proteinExistence type="predicted"/>
<dbReference type="InterPro" id="IPR024163">
    <property type="entry name" value="Aerotolerance_reg_N"/>
</dbReference>
<dbReference type="Pfam" id="PF07584">
    <property type="entry name" value="BatA"/>
    <property type="match status" value="1"/>
</dbReference>
<dbReference type="NCBIfam" id="TIGR02226">
    <property type="entry name" value="two_anch"/>
    <property type="match status" value="1"/>
</dbReference>
<dbReference type="AlphaFoldDB" id="A0A0F9DZ53"/>
<reference evidence="2" key="1">
    <citation type="journal article" date="2015" name="Nature">
        <title>Complex archaea that bridge the gap between prokaryotes and eukaryotes.</title>
        <authorList>
            <person name="Spang A."/>
            <person name="Saw J.H."/>
            <person name="Jorgensen S.L."/>
            <person name="Zaremba-Niedzwiedzka K."/>
            <person name="Martijn J."/>
            <person name="Lind A.E."/>
            <person name="van Eijk R."/>
            <person name="Schleper C."/>
            <person name="Guy L."/>
            <person name="Ettema T.J."/>
        </authorList>
    </citation>
    <scope>NUCLEOTIDE SEQUENCE</scope>
</reference>
<feature type="domain" description="Aerotolerance regulator N-terminal" evidence="1">
    <location>
        <begin position="5"/>
        <end position="40"/>
    </location>
</feature>
<organism evidence="2">
    <name type="scientific">marine sediment metagenome</name>
    <dbReference type="NCBI Taxonomy" id="412755"/>
    <lineage>
        <taxon>unclassified sequences</taxon>
        <taxon>metagenomes</taxon>
        <taxon>ecological metagenomes</taxon>
    </lineage>
</organism>
<evidence type="ECO:0000259" key="1">
    <source>
        <dbReference type="Pfam" id="PF07584"/>
    </source>
</evidence>
<protein>
    <recommendedName>
        <fullName evidence="1">Aerotolerance regulator N-terminal domain-containing protein</fullName>
    </recommendedName>
</protein>
<gene>
    <name evidence="2" type="ORF">LCGC14_2218750</name>
</gene>
<feature type="non-terminal residue" evidence="2">
    <location>
        <position position="40"/>
    </location>
</feature>
<comment type="caution">
    <text evidence="2">The sequence shown here is derived from an EMBL/GenBank/DDBJ whole genome shotgun (WGS) entry which is preliminary data.</text>
</comment>
<accession>A0A0F9DZ53</accession>
<name>A0A0F9DZ53_9ZZZZ</name>
<dbReference type="InterPro" id="IPR011933">
    <property type="entry name" value="Double_TM_dom"/>
</dbReference>